<dbReference type="GO" id="GO:0004672">
    <property type="term" value="F:protein kinase activity"/>
    <property type="evidence" value="ECO:0007669"/>
    <property type="project" value="InterPro"/>
</dbReference>
<evidence type="ECO:0000256" key="5">
    <source>
        <dbReference type="ARBA" id="ARBA00023136"/>
    </source>
</evidence>
<keyword evidence="6" id="KW-0067">ATP-binding</keyword>
<dbReference type="InterPro" id="IPR017441">
    <property type="entry name" value="Protein_kinase_ATP_BS"/>
</dbReference>
<feature type="coiled-coil region" evidence="7">
    <location>
        <begin position="186"/>
        <end position="213"/>
    </location>
</feature>
<comment type="caution">
    <text evidence="10">The sequence shown here is derived from an EMBL/GenBank/DDBJ whole genome shotgun (WGS) entry which is preliminary data.</text>
</comment>
<feature type="domain" description="Protein kinase" evidence="9">
    <location>
        <begin position="158"/>
        <end position="268"/>
    </location>
</feature>
<evidence type="ECO:0000313" key="11">
    <source>
        <dbReference type="Proteomes" id="UP001237642"/>
    </source>
</evidence>
<name>A0AAD8HRJ4_9APIA</name>
<organism evidence="10 11">
    <name type="scientific">Heracleum sosnowskyi</name>
    <dbReference type="NCBI Taxonomy" id="360622"/>
    <lineage>
        <taxon>Eukaryota</taxon>
        <taxon>Viridiplantae</taxon>
        <taxon>Streptophyta</taxon>
        <taxon>Embryophyta</taxon>
        <taxon>Tracheophyta</taxon>
        <taxon>Spermatophyta</taxon>
        <taxon>Magnoliopsida</taxon>
        <taxon>eudicotyledons</taxon>
        <taxon>Gunneridae</taxon>
        <taxon>Pentapetalae</taxon>
        <taxon>asterids</taxon>
        <taxon>campanulids</taxon>
        <taxon>Apiales</taxon>
        <taxon>Apiaceae</taxon>
        <taxon>Apioideae</taxon>
        <taxon>apioid superclade</taxon>
        <taxon>Tordylieae</taxon>
        <taxon>Tordyliinae</taxon>
        <taxon>Heracleum</taxon>
    </lineage>
</organism>
<accession>A0AAD8HRJ4</accession>
<evidence type="ECO:0000256" key="2">
    <source>
        <dbReference type="ARBA" id="ARBA00022692"/>
    </source>
</evidence>
<feature type="binding site" evidence="6">
    <location>
        <position position="188"/>
    </location>
    <ligand>
        <name>ATP</name>
        <dbReference type="ChEBI" id="CHEBI:30616"/>
    </ligand>
</feature>
<dbReference type="GO" id="GO:0005524">
    <property type="term" value="F:ATP binding"/>
    <property type="evidence" value="ECO:0007669"/>
    <property type="project" value="UniProtKB-UniRule"/>
</dbReference>
<evidence type="ECO:0000256" key="7">
    <source>
        <dbReference type="SAM" id="Coils"/>
    </source>
</evidence>
<evidence type="ECO:0000256" key="3">
    <source>
        <dbReference type="ARBA" id="ARBA00022729"/>
    </source>
</evidence>
<keyword evidence="6" id="KW-0547">Nucleotide-binding</keyword>
<dbReference type="PROSITE" id="PS00107">
    <property type="entry name" value="PROTEIN_KINASE_ATP"/>
    <property type="match status" value="1"/>
</dbReference>
<dbReference type="PANTHER" id="PTHR47974">
    <property type="entry name" value="OS07G0415500 PROTEIN"/>
    <property type="match status" value="1"/>
</dbReference>
<keyword evidence="5 8" id="KW-0472">Membrane</keyword>
<keyword evidence="7" id="KW-0175">Coiled coil</keyword>
<dbReference type="AlphaFoldDB" id="A0AAD8HRJ4"/>
<sequence>MQSDSNLVQYPVDATDTPEHSYWNTATYGRGGGCHEKVYTADSCKNKERRNQYSMRQQENTWLENDPYSVSKWASSTPEIKASADPKTEKKNECRLRIPLVSVSLVALAFMAFVIFGFFTYRNQVRAYKKISAKGNFQFMEDIAPKSFTYAELQKVTNGFQEEIGRGASGTIYKGTLQFNNKVVAVRKLEKTVAEGEKEFRNENNELAKLVTDRATNMIKFERMVRVGLWCILDEPSLRPSMKKVLLMLEGTVDIPVPPSFNSYLTAI</sequence>
<comment type="subcellular location">
    <subcellularLocation>
        <location evidence="1">Membrane</location>
        <topology evidence="1">Single-pass membrane protein</topology>
    </subcellularLocation>
</comment>
<keyword evidence="3" id="KW-0732">Signal</keyword>
<dbReference type="Gene3D" id="3.30.200.20">
    <property type="entry name" value="Phosphorylase Kinase, domain 1"/>
    <property type="match status" value="1"/>
</dbReference>
<reference evidence="10" key="1">
    <citation type="submission" date="2023-02" db="EMBL/GenBank/DDBJ databases">
        <title>Genome of toxic invasive species Heracleum sosnowskyi carries increased number of genes despite the absence of recent whole-genome duplications.</title>
        <authorList>
            <person name="Schelkunov M."/>
            <person name="Shtratnikova V."/>
            <person name="Makarenko M."/>
            <person name="Klepikova A."/>
            <person name="Omelchenko D."/>
            <person name="Novikova G."/>
            <person name="Obukhova E."/>
            <person name="Bogdanov V."/>
            <person name="Penin A."/>
            <person name="Logacheva M."/>
        </authorList>
    </citation>
    <scope>NUCLEOTIDE SEQUENCE</scope>
    <source>
        <strain evidence="10">Hsosn_3</strain>
        <tissue evidence="10">Leaf</tissue>
    </source>
</reference>
<proteinExistence type="predicted"/>
<keyword evidence="2 8" id="KW-0812">Transmembrane</keyword>
<keyword evidence="11" id="KW-1185">Reference proteome</keyword>
<evidence type="ECO:0000256" key="1">
    <source>
        <dbReference type="ARBA" id="ARBA00004167"/>
    </source>
</evidence>
<evidence type="ECO:0000256" key="6">
    <source>
        <dbReference type="PROSITE-ProRule" id="PRU10141"/>
    </source>
</evidence>
<evidence type="ECO:0000256" key="4">
    <source>
        <dbReference type="ARBA" id="ARBA00022989"/>
    </source>
</evidence>
<dbReference type="Proteomes" id="UP001237642">
    <property type="component" value="Unassembled WGS sequence"/>
</dbReference>
<dbReference type="InterPro" id="IPR000719">
    <property type="entry name" value="Prot_kinase_dom"/>
</dbReference>
<dbReference type="InterPro" id="IPR011009">
    <property type="entry name" value="Kinase-like_dom_sf"/>
</dbReference>
<evidence type="ECO:0000313" key="10">
    <source>
        <dbReference type="EMBL" id="KAK1371573.1"/>
    </source>
</evidence>
<feature type="transmembrane region" description="Helical" evidence="8">
    <location>
        <begin position="100"/>
        <end position="121"/>
    </location>
</feature>
<protein>
    <recommendedName>
        <fullName evidence="9">Protein kinase domain-containing protein</fullName>
    </recommendedName>
</protein>
<reference evidence="10" key="2">
    <citation type="submission" date="2023-05" db="EMBL/GenBank/DDBJ databases">
        <authorList>
            <person name="Schelkunov M.I."/>
        </authorList>
    </citation>
    <scope>NUCLEOTIDE SEQUENCE</scope>
    <source>
        <strain evidence="10">Hsosn_3</strain>
        <tissue evidence="10">Leaf</tissue>
    </source>
</reference>
<dbReference type="EMBL" id="JAUIZM010000008">
    <property type="protein sequence ID" value="KAK1371573.1"/>
    <property type="molecule type" value="Genomic_DNA"/>
</dbReference>
<dbReference type="PANTHER" id="PTHR47974:SF18">
    <property type="entry name" value="RECEPTOR-LIKE SERINE_THREONINE-PROTEIN KINASE"/>
    <property type="match status" value="1"/>
</dbReference>
<dbReference type="PROSITE" id="PS50011">
    <property type="entry name" value="PROTEIN_KINASE_DOM"/>
    <property type="match status" value="1"/>
</dbReference>
<keyword evidence="4 8" id="KW-1133">Transmembrane helix</keyword>
<gene>
    <name evidence="10" type="ORF">POM88_037665</name>
</gene>
<evidence type="ECO:0000256" key="8">
    <source>
        <dbReference type="SAM" id="Phobius"/>
    </source>
</evidence>
<dbReference type="GO" id="GO:0016020">
    <property type="term" value="C:membrane"/>
    <property type="evidence" value="ECO:0007669"/>
    <property type="project" value="UniProtKB-SubCell"/>
</dbReference>
<dbReference type="SUPFAM" id="SSF56112">
    <property type="entry name" value="Protein kinase-like (PK-like)"/>
    <property type="match status" value="1"/>
</dbReference>
<evidence type="ECO:0000259" key="9">
    <source>
        <dbReference type="PROSITE" id="PS50011"/>
    </source>
</evidence>